<proteinExistence type="predicted"/>
<comment type="caution">
    <text evidence="2">The sequence shown here is derived from an EMBL/GenBank/DDBJ whole genome shotgun (WGS) entry which is preliminary data.</text>
</comment>
<dbReference type="Proteomes" id="UP001157914">
    <property type="component" value="Unassembled WGS sequence"/>
</dbReference>
<accession>A0ABY1PEM9</accession>
<gene>
    <name evidence="2" type="ORF">SAMN06265374_3573</name>
</gene>
<keyword evidence="3" id="KW-1185">Reference proteome</keyword>
<protein>
    <submittedName>
        <fullName evidence="2">Uncharacterized protein</fullName>
    </submittedName>
</protein>
<organism evidence="2 3">
    <name type="scientific">Roseibium denhamense</name>
    <dbReference type="NCBI Taxonomy" id="76305"/>
    <lineage>
        <taxon>Bacteria</taxon>
        <taxon>Pseudomonadati</taxon>
        <taxon>Pseudomonadota</taxon>
        <taxon>Alphaproteobacteria</taxon>
        <taxon>Hyphomicrobiales</taxon>
        <taxon>Stappiaceae</taxon>
        <taxon>Roseibium</taxon>
    </lineage>
</organism>
<dbReference type="RefSeq" id="WP_155191402.1">
    <property type="nucleotide sequence ID" value="NZ_BAAAEA010000001.1"/>
</dbReference>
<reference evidence="2 3" key="1">
    <citation type="submission" date="2017-05" db="EMBL/GenBank/DDBJ databases">
        <authorList>
            <person name="Varghese N."/>
            <person name="Submissions S."/>
        </authorList>
    </citation>
    <scope>NUCLEOTIDE SEQUENCE [LARGE SCALE GENOMIC DNA]</scope>
    <source>
        <strain evidence="2 3">DSM 15949</strain>
    </source>
</reference>
<name>A0ABY1PEM9_9HYPH</name>
<sequence>MTVDATSAVGMEPRMSGPHQGIPRSSEIVAEAHRADGGRFSFGDFIDVINPLQHIPGIAEVYRAVTNDQISDSARKTGNMLYGFALGGPIGVGAMLAYNSLSNGGQSSGAGSDGPALTADFSAPASALASGSSEVPVPEAKPEKTERPSGSDQSAAALLGEHVGAVSDKSSGPPLDLVTLLGGLSAPGPDKRETSATPDTAAASSVSYLDKVETGSDANPSAGSVIPSQDGLDRLATHQSNHLPLDVLKALQERHAARAAPERT</sequence>
<evidence type="ECO:0000313" key="3">
    <source>
        <dbReference type="Proteomes" id="UP001157914"/>
    </source>
</evidence>
<feature type="compositionally biased region" description="Basic and acidic residues" evidence="1">
    <location>
        <begin position="140"/>
        <end position="149"/>
    </location>
</feature>
<feature type="compositionally biased region" description="Low complexity" evidence="1">
    <location>
        <begin position="195"/>
        <end position="206"/>
    </location>
</feature>
<feature type="region of interest" description="Disordered" evidence="1">
    <location>
        <begin position="125"/>
        <end position="206"/>
    </location>
</feature>
<evidence type="ECO:0000313" key="2">
    <source>
        <dbReference type="EMBL" id="SMP32681.1"/>
    </source>
</evidence>
<feature type="region of interest" description="Disordered" evidence="1">
    <location>
        <begin position="1"/>
        <end position="23"/>
    </location>
</feature>
<dbReference type="EMBL" id="FXTT01000005">
    <property type="protein sequence ID" value="SMP32681.1"/>
    <property type="molecule type" value="Genomic_DNA"/>
</dbReference>
<evidence type="ECO:0000256" key="1">
    <source>
        <dbReference type="SAM" id="MobiDB-lite"/>
    </source>
</evidence>